<accession>A0AAJ6QQB7</accession>
<dbReference type="GeneID" id="100901388"/>
<dbReference type="RefSeq" id="XP_003740310.1">
    <property type="nucleotide sequence ID" value="XM_003740262.1"/>
</dbReference>
<evidence type="ECO:0000256" key="1">
    <source>
        <dbReference type="SAM" id="SignalP"/>
    </source>
</evidence>
<evidence type="ECO:0000313" key="2">
    <source>
        <dbReference type="Proteomes" id="UP000694867"/>
    </source>
</evidence>
<dbReference type="AlphaFoldDB" id="A0AAJ6QQB7"/>
<evidence type="ECO:0000313" key="3">
    <source>
        <dbReference type="RefSeq" id="XP_003740310.1"/>
    </source>
</evidence>
<sequence>MAPKNNSVCWEKLLVVILCAMVTLAQEDTSKNQVATGENPKDAAPRNGFLDILAPFTNVAVIRDRFVGVRAPFTNVLVERKPDQGGLSKLLIDVPFFKMDLGGPDGLKIDVPFFNQIRRSAT</sequence>
<gene>
    <name evidence="3" type="primary">LOC100901388</name>
</gene>
<feature type="chain" id="PRO_5042484034" evidence="1">
    <location>
        <begin position="26"/>
        <end position="122"/>
    </location>
</feature>
<protein>
    <submittedName>
        <fullName evidence="3">Uncharacterized protein LOC100901388</fullName>
    </submittedName>
</protein>
<dbReference type="KEGG" id="goe:100901388"/>
<dbReference type="Proteomes" id="UP000694867">
    <property type="component" value="Unplaced"/>
</dbReference>
<proteinExistence type="predicted"/>
<organism evidence="2 3">
    <name type="scientific">Galendromus occidentalis</name>
    <name type="common">western predatory mite</name>
    <dbReference type="NCBI Taxonomy" id="34638"/>
    <lineage>
        <taxon>Eukaryota</taxon>
        <taxon>Metazoa</taxon>
        <taxon>Ecdysozoa</taxon>
        <taxon>Arthropoda</taxon>
        <taxon>Chelicerata</taxon>
        <taxon>Arachnida</taxon>
        <taxon>Acari</taxon>
        <taxon>Parasitiformes</taxon>
        <taxon>Mesostigmata</taxon>
        <taxon>Gamasina</taxon>
        <taxon>Phytoseioidea</taxon>
        <taxon>Phytoseiidae</taxon>
        <taxon>Typhlodrominae</taxon>
        <taxon>Galendromus</taxon>
    </lineage>
</organism>
<reference evidence="3" key="1">
    <citation type="submission" date="2025-08" db="UniProtKB">
        <authorList>
            <consortium name="RefSeq"/>
        </authorList>
    </citation>
    <scope>IDENTIFICATION</scope>
</reference>
<name>A0AAJ6QQB7_9ACAR</name>
<keyword evidence="1" id="KW-0732">Signal</keyword>
<feature type="signal peptide" evidence="1">
    <location>
        <begin position="1"/>
        <end position="25"/>
    </location>
</feature>
<keyword evidence="2" id="KW-1185">Reference proteome</keyword>